<proteinExistence type="predicted"/>
<evidence type="ECO:0000313" key="1">
    <source>
        <dbReference type="EMBL" id="JAE06639.1"/>
    </source>
</evidence>
<sequence>MTCLHNMANMKGKCFSRVRPVGKDEHFISIILFTHAATVLVIHTPQYGTSLAILGFTSDVGYP</sequence>
<dbReference type="AlphaFoldDB" id="A0A0A9F633"/>
<protein>
    <submittedName>
        <fullName evidence="1">Uncharacterized protein</fullName>
    </submittedName>
</protein>
<reference evidence="1" key="1">
    <citation type="submission" date="2014-09" db="EMBL/GenBank/DDBJ databases">
        <authorList>
            <person name="Magalhaes I.L.F."/>
            <person name="Oliveira U."/>
            <person name="Santos F.R."/>
            <person name="Vidigal T.H.D.A."/>
            <person name="Brescovit A.D."/>
            <person name="Santos A.J."/>
        </authorList>
    </citation>
    <scope>NUCLEOTIDE SEQUENCE</scope>
    <source>
        <tissue evidence="1">Shoot tissue taken approximately 20 cm above the soil surface</tissue>
    </source>
</reference>
<name>A0A0A9F633_ARUDO</name>
<accession>A0A0A9F633</accession>
<reference evidence="1" key="2">
    <citation type="journal article" date="2015" name="Data Brief">
        <title>Shoot transcriptome of the giant reed, Arundo donax.</title>
        <authorList>
            <person name="Barrero R.A."/>
            <person name="Guerrero F.D."/>
            <person name="Moolhuijzen P."/>
            <person name="Goolsby J.A."/>
            <person name="Tidwell J."/>
            <person name="Bellgard S.E."/>
            <person name="Bellgard M.I."/>
        </authorList>
    </citation>
    <scope>NUCLEOTIDE SEQUENCE</scope>
    <source>
        <tissue evidence="1">Shoot tissue taken approximately 20 cm above the soil surface</tissue>
    </source>
</reference>
<dbReference type="EMBL" id="GBRH01191257">
    <property type="protein sequence ID" value="JAE06639.1"/>
    <property type="molecule type" value="Transcribed_RNA"/>
</dbReference>
<organism evidence="1">
    <name type="scientific">Arundo donax</name>
    <name type="common">Giant reed</name>
    <name type="synonym">Donax arundinaceus</name>
    <dbReference type="NCBI Taxonomy" id="35708"/>
    <lineage>
        <taxon>Eukaryota</taxon>
        <taxon>Viridiplantae</taxon>
        <taxon>Streptophyta</taxon>
        <taxon>Embryophyta</taxon>
        <taxon>Tracheophyta</taxon>
        <taxon>Spermatophyta</taxon>
        <taxon>Magnoliopsida</taxon>
        <taxon>Liliopsida</taxon>
        <taxon>Poales</taxon>
        <taxon>Poaceae</taxon>
        <taxon>PACMAD clade</taxon>
        <taxon>Arundinoideae</taxon>
        <taxon>Arundineae</taxon>
        <taxon>Arundo</taxon>
    </lineage>
</organism>